<dbReference type="GO" id="GO:0003677">
    <property type="term" value="F:DNA binding"/>
    <property type="evidence" value="ECO:0007669"/>
    <property type="project" value="UniProtKB-KW"/>
</dbReference>
<evidence type="ECO:0000256" key="1">
    <source>
        <dbReference type="ARBA" id="ARBA00023015"/>
    </source>
</evidence>
<feature type="domain" description="HTH deoR-type" evidence="4">
    <location>
        <begin position="1"/>
        <end position="56"/>
    </location>
</feature>
<keyword evidence="1" id="KW-0805">Transcription regulation</keyword>
<dbReference type="PANTHER" id="PTHR30363:SF59">
    <property type="entry name" value="DEOR FAMILY REGULATORY PROTEIN"/>
    <property type="match status" value="1"/>
</dbReference>
<dbReference type="Gene3D" id="3.40.50.1360">
    <property type="match status" value="1"/>
</dbReference>
<dbReference type="RefSeq" id="WP_160619821.1">
    <property type="nucleotide sequence ID" value="NZ_CP028271.1"/>
</dbReference>
<dbReference type="SUPFAM" id="SSF46785">
    <property type="entry name" value="Winged helix' DNA-binding domain"/>
    <property type="match status" value="1"/>
</dbReference>
<evidence type="ECO:0000313" key="5">
    <source>
        <dbReference type="EMBL" id="QHM70016.1"/>
    </source>
</evidence>
<keyword evidence="2" id="KW-0238">DNA-binding</keyword>
<dbReference type="PROSITE" id="PS51000">
    <property type="entry name" value="HTH_DEOR_2"/>
    <property type="match status" value="1"/>
</dbReference>
<dbReference type="Proteomes" id="UP000464053">
    <property type="component" value="Chromosome"/>
</dbReference>
<dbReference type="InterPro" id="IPR037171">
    <property type="entry name" value="NagB/RpiA_transferase-like"/>
</dbReference>
<dbReference type="SMART" id="SM01134">
    <property type="entry name" value="DeoRC"/>
    <property type="match status" value="1"/>
</dbReference>
<dbReference type="AlphaFoldDB" id="A0A6P1PU70"/>
<reference evidence="5 6" key="1">
    <citation type="submission" date="2018-03" db="EMBL/GenBank/DDBJ databases">
        <title>Pantoea intestinalis SRCM103226 isolated form the mealworm.</title>
        <authorList>
            <person name="Jeong D.-Y."/>
            <person name="Kim J.W."/>
        </authorList>
    </citation>
    <scope>NUCLEOTIDE SEQUENCE [LARGE SCALE GENOMIC DNA]</scope>
    <source>
        <strain evidence="5 6">SRCM103226</strain>
    </source>
</reference>
<protein>
    <submittedName>
        <fullName evidence="5">Glucitol operon repressor</fullName>
    </submittedName>
</protein>
<dbReference type="InterPro" id="IPR014036">
    <property type="entry name" value="DeoR-like_C"/>
</dbReference>
<dbReference type="Pfam" id="PF00455">
    <property type="entry name" value="DeoRC"/>
    <property type="match status" value="1"/>
</dbReference>
<dbReference type="Pfam" id="PF08220">
    <property type="entry name" value="HTH_DeoR"/>
    <property type="match status" value="1"/>
</dbReference>
<proteinExistence type="predicted"/>
<dbReference type="InterPro" id="IPR001034">
    <property type="entry name" value="DeoR_HTH"/>
</dbReference>
<dbReference type="InterPro" id="IPR036390">
    <property type="entry name" value="WH_DNA-bd_sf"/>
</dbReference>
<keyword evidence="3" id="KW-0804">Transcription</keyword>
<dbReference type="KEGG" id="mint:C7M51_00276"/>
<organism evidence="5 6">
    <name type="scientific">Mixta intestinalis</name>
    <dbReference type="NCBI Taxonomy" id="1615494"/>
    <lineage>
        <taxon>Bacteria</taxon>
        <taxon>Pseudomonadati</taxon>
        <taxon>Pseudomonadota</taxon>
        <taxon>Gammaproteobacteria</taxon>
        <taxon>Enterobacterales</taxon>
        <taxon>Erwiniaceae</taxon>
        <taxon>Mixta</taxon>
    </lineage>
</organism>
<dbReference type="InterPro" id="IPR050313">
    <property type="entry name" value="Carb_Metab_HTH_regulators"/>
</dbReference>
<gene>
    <name evidence="5" type="primary">srlR_1</name>
    <name evidence="5" type="ORF">C7M51_00276</name>
</gene>
<dbReference type="GO" id="GO:0003700">
    <property type="term" value="F:DNA-binding transcription factor activity"/>
    <property type="evidence" value="ECO:0007669"/>
    <property type="project" value="InterPro"/>
</dbReference>
<dbReference type="OrthoDB" id="9797223at2"/>
<dbReference type="PANTHER" id="PTHR30363">
    <property type="entry name" value="HTH-TYPE TRANSCRIPTIONAL REGULATOR SRLR-RELATED"/>
    <property type="match status" value="1"/>
</dbReference>
<sequence>MNARQQQIIQIVNERGSVSVSELSRLTRVSEVTVRQDLTSLEKGRYLKRVHGSAISIESDNVEARMQARFPLKQSLAEYAASQVNTGESVFIEGGSTNALLARRLANNDSITIVTVSHYIAGLLKESRCEVIVLGGLYQKSSESVVGPLTRSGIQQVHFQKAFIGIDGWHPDTGFTGRNMLRSDIVNAVMAKDIETYALTDSSKFGQFHPYPIATDRPFRHVITDDGLDERYRQKLEAQHIAVHLVKEKITGIR</sequence>
<dbReference type="SUPFAM" id="SSF100950">
    <property type="entry name" value="NagB/RpiA/CoA transferase-like"/>
    <property type="match status" value="1"/>
</dbReference>
<dbReference type="Gene3D" id="1.10.10.10">
    <property type="entry name" value="Winged helix-like DNA-binding domain superfamily/Winged helix DNA-binding domain"/>
    <property type="match status" value="1"/>
</dbReference>
<dbReference type="InterPro" id="IPR018356">
    <property type="entry name" value="Tscrpt_reg_HTH_DeoR_CS"/>
</dbReference>
<evidence type="ECO:0000313" key="6">
    <source>
        <dbReference type="Proteomes" id="UP000464053"/>
    </source>
</evidence>
<dbReference type="SMART" id="SM00420">
    <property type="entry name" value="HTH_DEOR"/>
    <property type="match status" value="1"/>
</dbReference>
<dbReference type="EMBL" id="CP028271">
    <property type="protein sequence ID" value="QHM70016.1"/>
    <property type="molecule type" value="Genomic_DNA"/>
</dbReference>
<evidence type="ECO:0000259" key="4">
    <source>
        <dbReference type="PROSITE" id="PS51000"/>
    </source>
</evidence>
<dbReference type="NCBIfam" id="NF040887">
    <property type="entry name" value="trans_reg_YciT"/>
    <property type="match status" value="1"/>
</dbReference>
<name>A0A6P1PU70_9GAMM</name>
<evidence type="ECO:0000256" key="3">
    <source>
        <dbReference type="ARBA" id="ARBA00023163"/>
    </source>
</evidence>
<dbReference type="PROSITE" id="PS00894">
    <property type="entry name" value="HTH_DEOR_1"/>
    <property type="match status" value="1"/>
</dbReference>
<accession>A0A6P1PU70</accession>
<evidence type="ECO:0000256" key="2">
    <source>
        <dbReference type="ARBA" id="ARBA00023125"/>
    </source>
</evidence>
<dbReference type="InterPro" id="IPR036388">
    <property type="entry name" value="WH-like_DNA-bd_sf"/>
</dbReference>
<keyword evidence="6" id="KW-1185">Reference proteome</keyword>